<dbReference type="InterPro" id="IPR037401">
    <property type="entry name" value="SnoaL-like"/>
</dbReference>
<accession>A0ABV9LIM9</accession>
<feature type="domain" description="SnoaL-like" evidence="1">
    <location>
        <begin position="32"/>
        <end position="130"/>
    </location>
</feature>
<name>A0ABV9LIM9_9ACTN</name>
<proteinExistence type="predicted"/>
<dbReference type="Pfam" id="PF12680">
    <property type="entry name" value="SnoaL_2"/>
    <property type="match status" value="1"/>
</dbReference>
<protein>
    <submittedName>
        <fullName evidence="2">Nuclear transport factor 2 family protein</fullName>
    </submittedName>
</protein>
<evidence type="ECO:0000259" key="1">
    <source>
        <dbReference type="Pfam" id="PF12680"/>
    </source>
</evidence>
<organism evidence="2 3">
    <name type="scientific">Geodermatophilus arenarius</name>
    <dbReference type="NCBI Taxonomy" id="1137990"/>
    <lineage>
        <taxon>Bacteria</taxon>
        <taxon>Bacillati</taxon>
        <taxon>Actinomycetota</taxon>
        <taxon>Actinomycetes</taxon>
        <taxon>Geodermatophilales</taxon>
        <taxon>Geodermatophilaceae</taxon>
        <taxon>Geodermatophilus</taxon>
    </lineage>
</organism>
<reference evidence="3" key="1">
    <citation type="journal article" date="2019" name="Int. J. Syst. Evol. Microbiol.">
        <title>The Global Catalogue of Microorganisms (GCM) 10K type strain sequencing project: providing services to taxonomists for standard genome sequencing and annotation.</title>
        <authorList>
            <consortium name="The Broad Institute Genomics Platform"/>
            <consortium name="The Broad Institute Genome Sequencing Center for Infectious Disease"/>
            <person name="Wu L."/>
            <person name="Ma J."/>
        </authorList>
    </citation>
    <scope>NUCLEOTIDE SEQUENCE [LARGE SCALE GENOMIC DNA]</scope>
    <source>
        <strain evidence="3">CCUG 62763</strain>
    </source>
</reference>
<dbReference type="Gene3D" id="3.10.450.50">
    <property type="match status" value="1"/>
</dbReference>
<comment type="caution">
    <text evidence="2">The sequence shown here is derived from an EMBL/GenBank/DDBJ whole genome shotgun (WGS) entry which is preliminary data.</text>
</comment>
<dbReference type="Proteomes" id="UP001596025">
    <property type="component" value="Unassembled WGS sequence"/>
</dbReference>
<evidence type="ECO:0000313" key="3">
    <source>
        <dbReference type="Proteomes" id="UP001596025"/>
    </source>
</evidence>
<keyword evidence="3" id="KW-1185">Reference proteome</keyword>
<dbReference type="InterPro" id="IPR032710">
    <property type="entry name" value="NTF2-like_dom_sf"/>
</dbReference>
<dbReference type="RefSeq" id="WP_387988081.1">
    <property type="nucleotide sequence ID" value="NZ_JBHSGR010000007.1"/>
</dbReference>
<dbReference type="SUPFAM" id="SSF54427">
    <property type="entry name" value="NTF2-like"/>
    <property type="match status" value="1"/>
</dbReference>
<gene>
    <name evidence="2" type="ORF">ACFO3M_08195</name>
</gene>
<evidence type="ECO:0000313" key="2">
    <source>
        <dbReference type="EMBL" id="MFC4693362.1"/>
    </source>
</evidence>
<sequence length="141" mass="15788">MTQAESNLETIERMVAAYNAAATAGLSAEETAARTLRVFGEFHAPDVRWVEAPTPFFPSGRSGGRTELEAAVRGVSGLLSERRYTLVDAFAVADRVAAEYLWEATYREDGRRLRIRMVTLYRLQDGRFTELHEYPCSEPPA</sequence>
<dbReference type="EMBL" id="JBHSGR010000007">
    <property type="protein sequence ID" value="MFC4693362.1"/>
    <property type="molecule type" value="Genomic_DNA"/>
</dbReference>